<feature type="transmembrane region" description="Helical" evidence="1">
    <location>
        <begin position="471"/>
        <end position="489"/>
    </location>
</feature>
<name>A0A1Q9DSY6_SYMMI</name>
<comment type="caution">
    <text evidence="2">The sequence shown here is derived from an EMBL/GenBank/DDBJ whole genome shotgun (WGS) entry which is preliminary data.</text>
</comment>
<reference evidence="2 3" key="1">
    <citation type="submission" date="2016-02" db="EMBL/GenBank/DDBJ databases">
        <title>Genome analysis of coral dinoflagellate symbionts highlights evolutionary adaptations to a symbiotic lifestyle.</title>
        <authorList>
            <person name="Aranda M."/>
            <person name="Li Y."/>
            <person name="Liew Y.J."/>
            <person name="Baumgarten S."/>
            <person name="Simakov O."/>
            <person name="Wilson M."/>
            <person name="Piel J."/>
            <person name="Ashoor H."/>
            <person name="Bougouffa S."/>
            <person name="Bajic V.B."/>
            <person name="Ryu T."/>
            <person name="Ravasi T."/>
            <person name="Bayer T."/>
            <person name="Micklem G."/>
            <person name="Kim H."/>
            <person name="Bhak J."/>
            <person name="Lajeunesse T.C."/>
            <person name="Voolstra C.R."/>
        </authorList>
    </citation>
    <scope>NUCLEOTIDE SEQUENCE [LARGE SCALE GENOMIC DNA]</scope>
    <source>
        <strain evidence="2 3">CCMP2467</strain>
    </source>
</reference>
<keyword evidence="3" id="KW-1185">Reference proteome</keyword>
<gene>
    <name evidence="2" type="ORF">AK812_SmicGene19274</name>
</gene>
<feature type="transmembrane region" description="Helical" evidence="1">
    <location>
        <begin position="399"/>
        <end position="420"/>
    </location>
</feature>
<sequence>MEPAQLPAGANQDEDFFAGVSGSRQISPVPEQTADAVPALAEDLIARTVCRMVPVESYQTKKISVFWSHSWHGSTWRKHMTLLLFYNGATAAVIACLGSAVAAVLFALELLPVVKGPNNYTEDLPYARWQTFWAATVGMILYILVLLFWRPVDSIFFDVICIDQLNPERKGKGLLSIGAFLKASRSMLILWDATYSDRLWTMFEVAAFLRSREEGETPKVVLRPTILGPTYLLLMLTLILVLRVGDSVSVLLSDSDRYVLWSLQFLICFCGLAANTATFREYFRSVSDSQEQLAGWRLADVKCSCCDTGHVCGGLCDREVVLKCICEWFGNLEHFESRVQTEIMDTFVHEQSRQPFTYSQVVIALVPILWSYLDRASAYARFTEWDPWLQASCQIARGLAWWLGVGPVAFLAQCRLAFRFQRKCRRARCDPLINLLPLLGIVLVILVAVVVEQLCFEPTLFHDGHTDNMLSFAALVLPSAWLLYGYVGAGTGKEAMFFSKLQHIAASEAIAVEREAKAIEKDPIATPVHERAMGQPVPVVSWSISLDEHIRDYGGRLTVDGDRLVKKSNEEAKLPGVEHQTEA</sequence>
<evidence type="ECO:0000256" key="1">
    <source>
        <dbReference type="SAM" id="Phobius"/>
    </source>
</evidence>
<organism evidence="2 3">
    <name type="scientific">Symbiodinium microadriaticum</name>
    <name type="common">Dinoflagellate</name>
    <name type="synonym">Zooxanthella microadriatica</name>
    <dbReference type="NCBI Taxonomy" id="2951"/>
    <lineage>
        <taxon>Eukaryota</taxon>
        <taxon>Sar</taxon>
        <taxon>Alveolata</taxon>
        <taxon>Dinophyceae</taxon>
        <taxon>Suessiales</taxon>
        <taxon>Symbiodiniaceae</taxon>
        <taxon>Symbiodinium</taxon>
    </lineage>
</organism>
<keyword evidence="1" id="KW-0472">Membrane</keyword>
<feature type="transmembrane region" description="Helical" evidence="1">
    <location>
        <begin position="432"/>
        <end position="451"/>
    </location>
</feature>
<proteinExistence type="predicted"/>
<keyword evidence="1" id="KW-0812">Transmembrane</keyword>
<feature type="transmembrane region" description="Helical" evidence="1">
    <location>
        <begin position="258"/>
        <end position="277"/>
    </location>
</feature>
<keyword evidence="1" id="KW-1133">Transmembrane helix</keyword>
<protein>
    <submittedName>
        <fullName evidence="2">Uncharacterized protein</fullName>
    </submittedName>
</protein>
<dbReference type="Proteomes" id="UP000186817">
    <property type="component" value="Unassembled WGS sequence"/>
</dbReference>
<accession>A0A1Q9DSY6</accession>
<feature type="transmembrane region" description="Helical" evidence="1">
    <location>
        <begin position="84"/>
        <end position="111"/>
    </location>
</feature>
<feature type="transmembrane region" description="Helical" evidence="1">
    <location>
        <begin position="231"/>
        <end position="252"/>
    </location>
</feature>
<evidence type="ECO:0000313" key="2">
    <source>
        <dbReference type="EMBL" id="OLP98284.1"/>
    </source>
</evidence>
<dbReference type="OrthoDB" id="412087at2759"/>
<dbReference type="EMBL" id="LSRX01000402">
    <property type="protein sequence ID" value="OLP98284.1"/>
    <property type="molecule type" value="Genomic_DNA"/>
</dbReference>
<feature type="transmembrane region" description="Helical" evidence="1">
    <location>
        <begin position="356"/>
        <end position="373"/>
    </location>
</feature>
<feature type="transmembrane region" description="Helical" evidence="1">
    <location>
        <begin position="131"/>
        <end position="149"/>
    </location>
</feature>
<dbReference type="AlphaFoldDB" id="A0A1Q9DSY6"/>
<evidence type="ECO:0000313" key="3">
    <source>
        <dbReference type="Proteomes" id="UP000186817"/>
    </source>
</evidence>